<dbReference type="Gene3D" id="1.20.120.330">
    <property type="entry name" value="Nucleotidyltransferases domain 2"/>
    <property type="match status" value="1"/>
</dbReference>
<dbReference type="GO" id="GO:0005576">
    <property type="term" value="C:extracellular region"/>
    <property type="evidence" value="ECO:0007669"/>
    <property type="project" value="InterPro"/>
</dbReference>
<dbReference type="InterPro" id="IPR003540">
    <property type="entry name" value="ADP-ribosyltransferase"/>
</dbReference>
<sequence length="789" mass="83324">MGLAGGEMILGRLLPEAGWRETDRGGGVNDMPHDNLLIAPVHPAGRRCNRLARHVIGGRPACGDVPSAQKDAPMCRSKAHGNGRRCPGCGSYKAAAKANANRRLGREARKKVVDHLKEQGMALTAAAVQSAPPSVLPELMAALGIDPSVLGDTPMPSTHAKPPSAKLLIAHAEAERVKLASSQITSAQAALDEAEQRVADADAEAEEARKAVNRIRARLRKAKKAVEDGTGSSFDIAAKQKDLDDAKQAYLDAKRRQVEAREDLAAAKFGMRDDMTTDAERDAYYASLSDDEVDAIARSLNRRSAAEAAQALTEGGQPALASSPRDTSVYNAGTIAMETGSGVTEVEGRLLDGGTAIYRRGASDFVILQRKGDAYHPVAQAHGKNDALAKANRIPVMTGPDPLPANATEMQKQAHAMKGDVALVVARRAVDGYASTPSAQQATIDEEMAEARDKLTDSVGGGPARADIHDGIKRHRRAMQEKAAVEAGEQARATALAVGATTAEADAAYAKAHRRALGTQTVGGGTIPHFDHDIPPQSLGSDKHASLWRSGIRAYGQETADDYAVIAQRAGDLKAWGFQTGPGGHVQTSNIGALTTSNAEFVQKVLSYKERSALTTYTGGSYRSINAAITGRDANPSGHIKTVVSQLDSAFDKFRGHNPNKQPMTLVRGTQVPSGWKGTTEEYIDSAFTVGSRMEIGKVTSFSTNHGTAHNFAGHPPYMMVVRTRDGLPVKSISSYSSEDEVVVPMGTNLRCVKVDHHGIGGRPTVYMVAEDLVAEADGGSGGSATTAA</sequence>
<dbReference type="KEGG" id="rha:RHA1_ro08750"/>
<keyword evidence="1" id="KW-0175">Coiled coil</keyword>
<accession>Q0RY42</accession>
<dbReference type="Gene3D" id="3.90.176.10">
    <property type="entry name" value="Toxin ADP-ribosyltransferase, Chain A, domain 1"/>
    <property type="match status" value="1"/>
</dbReference>
<evidence type="ECO:0000256" key="1">
    <source>
        <dbReference type="SAM" id="Coils"/>
    </source>
</evidence>
<dbReference type="EMBL" id="CP000432">
    <property type="protein sequence ID" value="ABG99794.1"/>
    <property type="molecule type" value="Genomic_DNA"/>
</dbReference>
<reference evidence="4" key="1">
    <citation type="journal article" date="2006" name="Proc. Natl. Acad. Sci. U.S.A.">
        <title>The complete genome of Rhodococcus sp. RHA1 provides insights into a catabolic powerhouse.</title>
        <authorList>
            <person name="McLeod M.P."/>
            <person name="Warren R.L."/>
            <person name="Hsiao W.W.L."/>
            <person name="Araki N."/>
            <person name="Myhre M."/>
            <person name="Fernandes C."/>
            <person name="Miyazawa D."/>
            <person name="Wong W."/>
            <person name="Lillquist A.L."/>
            <person name="Wang D."/>
            <person name="Dosanjh M."/>
            <person name="Hara H."/>
            <person name="Petrescu A."/>
            <person name="Morin R.D."/>
            <person name="Yang G."/>
            <person name="Stott J.M."/>
            <person name="Schein J.E."/>
            <person name="Shin H."/>
            <person name="Smailus D."/>
            <person name="Siddiqui A.S."/>
            <person name="Marra M.A."/>
            <person name="Jones S.J.M."/>
            <person name="Holt R."/>
            <person name="Brinkman F.S.L."/>
            <person name="Miyauchi K."/>
            <person name="Fukuda M."/>
            <person name="Davies J.E."/>
            <person name="Mohn W.W."/>
            <person name="Eltis L.D."/>
        </authorList>
    </citation>
    <scope>NUCLEOTIDE SEQUENCE [LARGE SCALE GENOMIC DNA]</scope>
    <source>
        <strain evidence="4">RHA1</strain>
    </source>
</reference>
<dbReference type="HOGENOM" id="CLU_411533_0_0_11"/>
<dbReference type="SUPFAM" id="SSF56954">
    <property type="entry name" value="Outer membrane efflux proteins (OEP)"/>
    <property type="match status" value="1"/>
</dbReference>
<name>Q0RY42_RHOJR</name>
<feature type="coiled-coil region" evidence="1">
    <location>
        <begin position="177"/>
        <end position="263"/>
    </location>
</feature>
<protein>
    <recommendedName>
        <fullName evidence="2">ADP ribosyltransferase domain-containing protein</fullName>
    </recommendedName>
</protein>
<evidence type="ECO:0000313" key="3">
    <source>
        <dbReference type="EMBL" id="ABG99794.1"/>
    </source>
</evidence>
<gene>
    <name evidence="3" type="ordered locus">RHA1_ro08750</name>
</gene>
<dbReference type="PROSITE" id="PS51996">
    <property type="entry name" value="TR_MART"/>
    <property type="match status" value="1"/>
</dbReference>
<proteinExistence type="predicted"/>
<organism evidence="3 4">
    <name type="scientific">Rhodococcus jostii (strain RHA1)</name>
    <dbReference type="NCBI Taxonomy" id="101510"/>
    <lineage>
        <taxon>Bacteria</taxon>
        <taxon>Bacillati</taxon>
        <taxon>Actinomycetota</taxon>
        <taxon>Actinomycetes</taxon>
        <taxon>Mycobacteriales</taxon>
        <taxon>Nocardiaceae</taxon>
        <taxon>Rhodococcus</taxon>
    </lineage>
</organism>
<dbReference type="AlphaFoldDB" id="Q0RY42"/>
<geneLocation type="plasmid" evidence="3 4">
    <name>pRHL1</name>
</geneLocation>
<keyword evidence="3" id="KW-0614">Plasmid</keyword>
<dbReference type="Pfam" id="PF03496">
    <property type="entry name" value="ADPrib_exo_Tox"/>
    <property type="match status" value="1"/>
</dbReference>
<dbReference type="SUPFAM" id="SSF56399">
    <property type="entry name" value="ADP-ribosylation"/>
    <property type="match status" value="1"/>
</dbReference>
<dbReference type="Proteomes" id="UP000008710">
    <property type="component" value="Plasmid pRHL1"/>
</dbReference>
<feature type="domain" description="ADP ribosyltransferase" evidence="2">
    <location>
        <begin position="598"/>
        <end position="757"/>
    </location>
</feature>
<evidence type="ECO:0000313" key="4">
    <source>
        <dbReference type="Proteomes" id="UP000008710"/>
    </source>
</evidence>
<evidence type="ECO:0000259" key="2">
    <source>
        <dbReference type="Pfam" id="PF03496"/>
    </source>
</evidence>